<protein>
    <submittedName>
        <fullName evidence="7">TonB family protein</fullName>
    </submittedName>
</protein>
<dbReference type="Gene3D" id="3.30.1150.10">
    <property type="match status" value="1"/>
</dbReference>
<dbReference type="Proteomes" id="UP001256588">
    <property type="component" value="Unassembled WGS sequence"/>
</dbReference>
<evidence type="ECO:0000313" key="7">
    <source>
        <dbReference type="EMBL" id="MDR7193495.1"/>
    </source>
</evidence>
<evidence type="ECO:0000256" key="5">
    <source>
        <dbReference type="SAM" id="SignalP"/>
    </source>
</evidence>
<dbReference type="InterPro" id="IPR006260">
    <property type="entry name" value="TonB/TolA_C"/>
</dbReference>
<dbReference type="RefSeq" id="WP_310235776.1">
    <property type="nucleotide sequence ID" value="NZ_JAVDWO010000008.1"/>
</dbReference>
<keyword evidence="8" id="KW-1185">Reference proteome</keyword>
<keyword evidence="4" id="KW-0472">Membrane</keyword>
<evidence type="ECO:0000313" key="8">
    <source>
        <dbReference type="Proteomes" id="UP001256588"/>
    </source>
</evidence>
<dbReference type="PROSITE" id="PS52015">
    <property type="entry name" value="TONB_CTD"/>
    <property type="match status" value="1"/>
</dbReference>
<name>A0ABU1XXK3_9GAMM</name>
<feature type="domain" description="TonB C-terminal" evidence="6">
    <location>
        <begin position="125"/>
        <end position="235"/>
    </location>
</feature>
<feature type="signal peptide" evidence="5">
    <location>
        <begin position="1"/>
        <end position="22"/>
    </location>
</feature>
<dbReference type="NCBIfam" id="TIGR01352">
    <property type="entry name" value="tonB_Cterm"/>
    <property type="match status" value="1"/>
</dbReference>
<comment type="subcellular location">
    <subcellularLocation>
        <location evidence="1">Membrane</location>
        <topology evidence="1">Single-pass membrane protein</topology>
    </subcellularLocation>
</comment>
<gene>
    <name evidence="7" type="ORF">J2W68_002232</name>
</gene>
<accession>A0ABU1XXK3</accession>
<dbReference type="EMBL" id="JAVDWO010000008">
    <property type="protein sequence ID" value="MDR7193495.1"/>
    <property type="molecule type" value="Genomic_DNA"/>
</dbReference>
<comment type="caution">
    <text evidence="7">The sequence shown here is derived from an EMBL/GenBank/DDBJ whole genome shotgun (WGS) entry which is preliminary data.</text>
</comment>
<feature type="chain" id="PRO_5045371203" evidence="5">
    <location>
        <begin position="23"/>
        <end position="289"/>
    </location>
</feature>
<reference evidence="7 8" key="1">
    <citation type="submission" date="2023-07" db="EMBL/GenBank/DDBJ databases">
        <title>Sorghum-associated microbial communities from plants grown in Nebraska, USA.</title>
        <authorList>
            <person name="Schachtman D."/>
        </authorList>
    </citation>
    <scope>NUCLEOTIDE SEQUENCE [LARGE SCALE GENOMIC DNA]</scope>
    <source>
        <strain evidence="7 8">4099</strain>
    </source>
</reference>
<keyword evidence="5" id="KW-0732">Signal</keyword>
<dbReference type="InterPro" id="IPR037682">
    <property type="entry name" value="TonB_C"/>
</dbReference>
<keyword evidence="2" id="KW-0812">Transmembrane</keyword>
<evidence type="ECO:0000259" key="6">
    <source>
        <dbReference type="PROSITE" id="PS52015"/>
    </source>
</evidence>
<evidence type="ECO:0000256" key="2">
    <source>
        <dbReference type="ARBA" id="ARBA00022692"/>
    </source>
</evidence>
<sequence>MTLQRVLGVLLATACLVPSLTAAQSAREMRQQVEGSMLVTGHVDIALDGSVSTHTLDQPDKLPDYVVRLIERAMPALRFEPVLVDGAPVLARAKMTIRLVATPADDGNMNIAIKSASFGEEYDPDDTGRVRSIEMKPPRYPMNIAQMGGKGTVYLLVKVARDGRVEDVAAEQTNLTALGTARQMEMIRRGLEKAAIDKAREWTFVPPTTGDAVSSDHWVVRVPVDFSLSDGARLPEGAAYGQWLGYVPGAQTRPTWAMPDPPGFSPDAQVAGALHQGQSRFRLLTPFEG</sequence>
<organism evidence="7 8">
    <name type="scientific">Luteimonas terrae</name>
    <dbReference type="NCBI Taxonomy" id="1530191"/>
    <lineage>
        <taxon>Bacteria</taxon>
        <taxon>Pseudomonadati</taxon>
        <taxon>Pseudomonadota</taxon>
        <taxon>Gammaproteobacteria</taxon>
        <taxon>Lysobacterales</taxon>
        <taxon>Lysobacteraceae</taxon>
        <taxon>Luteimonas</taxon>
    </lineage>
</organism>
<evidence type="ECO:0000256" key="1">
    <source>
        <dbReference type="ARBA" id="ARBA00004167"/>
    </source>
</evidence>
<dbReference type="SUPFAM" id="SSF74653">
    <property type="entry name" value="TolA/TonB C-terminal domain"/>
    <property type="match status" value="1"/>
</dbReference>
<keyword evidence="3" id="KW-1133">Transmembrane helix</keyword>
<proteinExistence type="predicted"/>
<evidence type="ECO:0000256" key="3">
    <source>
        <dbReference type="ARBA" id="ARBA00022989"/>
    </source>
</evidence>
<evidence type="ECO:0000256" key="4">
    <source>
        <dbReference type="ARBA" id="ARBA00023136"/>
    </source>
</evidence>